<reference evidence="1 2" key="1">
    <citation type="journal article" date="2009" name="PLoS Genet.">
        <title>The complete genome and proteome of Laribacter hongkongensis reveal potential mechanisms for adaptations to different temperatures and habitats.</title>
        <authorList>
            <person name="Woo P.C."/>
            <person name="Lau S.K."/>
            <person name="Tse H."/>
            <person name="Teng J.L."/>
            <person name="Curreem S.O."/>
            <person name="Tsang A.K."/>
            <person name="Fan R.Y."/>
            <person name="Wong G.K."/>
            <person name="Huang Y."/>
            <person name="Loman N.J."/>
            <person name="Snyder L.A."/>
            <person name="Cai J.J."/>
            <person name="Huang J.D."/>
            <person name="Mak W."/>
            <person name="Pallen M.J."/>
            <person name="Lok S."/>
            <person name="Yuen K.Y."/>
        </authorList>
    </citation>
    <scope>NUCLEOTIDE SEQUENCE [LARGE SCALE GENOMIC DNA]</scope>
    <source>
        <strain evidence="1 2">HLHK9</strain>
    </source>
</reference>
<evidence type="ECO:0000313" key="2">
    <source>
        <dbReference type="Proteomes" id="UP000002010"/>
    </source>
</evidence>
<dbReference type="Proteomes" id="UP000002010">
    <property type="component" value="Chromosome"/>
</dbReference>
<evidence type="ECO:0000313" key="1">
    <source>
        <dbReference type="EMBL" id="ACO75730.1"/>
    </source>
</evidence>
<sequence length="73" mass="7793">MDTAVTADGLRRKPAISRRSMANSVSTSHQRFFPVSLHLLDVRAAGFPSVVSTCQPGSDDMESFSACQADSSC</sequence>
<protein>
    <submittedName>
        <fullName evidence="1">Uncharacterized protein</fullName>
    </submittedName>
</protein>
<organism evidence="1 2">
    <name type="scientific">Laribacter hongkongensis (strain HLHK9)</name>
    <dbReference type="NCBI Taxonomy" id="557598"/>
    <lineage>
        <taxon>Bacteria</taxon>
        <taxon>Pseudomonadati</taxon>
        <taxon>Pseudomonadota</taxon>
        <taxon>Betaproteobacteria</taxon>
        <taxon>Neisseriales</taxon>
        <taxon>Aquaspirillaceae</taxon>
        <taxon>Laribacter</taxon>
    </lineage>
</organism>
<dbReference type="KEGG" id="lhk:LHK_02749"/>
<dbReference type="EMBL" id="CP001154">
    <property type="protein sequence ID" value="ACO75730.1"/>
    <property type="molecule type" value="Genomic_DNA"/>
</dbReference>
<proteinExistence type="predicted"/>
<name>C1DD98_LARHH</name>
<dbReference type="AlphaFoldDB" id="C1DD98"/>
<keyword evidence="2" id="KW-1185">Reference proteome</keyword>
<gene>
    <name evidence="1" type="ordered locus">LHK_02749</name>
</gene>
<accession>C1DD98</accession>
<dbReference type="HOGENOM" id="CLU_2700189_0_0_4"/>
<dbReference type="STRING" id="557598.LHK_02749"/>